<evidence type="ECO:0000313" key="15">
    <source>
        <dbReference type="EMBL" id="CAB3359829.1"/>
    </source>
</evidence>
<keyword evidence="10 12" id="KW-0472">Membrane</keyword>
<dbReference type="PROSITE" id="PS00211">
    <property type="entry name" value="ABC_TRANSPORTER_1"/>
    <property type="match status" value="1"/>
</dbReference>
<evidence type="ECO:0000256" key="12">
    <source>
        <dbReference type="SAM" id="Phobius"/>
    </source>
</evidence>
<proteinExistence type="inferred from homology"/>
<evidence type="ECO:0008006" key="17">
    <source>
        <dbReference type="Google" id="ProtNLM"/>
    </source>
</evidence>
<dbReference type="InterPro" id="IPR027417">
    <property type="entry name" value="P-loop_NTPase"/>
</dbReference>
<evidence type="ECO:0000256" key="11">
    <source>
        <dbReference type="SAM" id="Coils"/>
    </source>
</evidence>
<dbReference type="PANTHER" id="PTHR43394:SF1">
    <property type="entry name" value="ATP-BINDING CASSETTE SUB-FAMILY B MEMBER 10, MITOCHONDRIAL"/>
    <property type="match status" value="1"/>
</dbReference>
<dbReference type="InterPro" id="IPR039421">
    <property type="entry name" value="Type_1_exporter"/>
</dbReference>
<feature type="transmembrane region" description="Helical" evidence="12">
    <location>
        <begin position="376"/>
        <end position="397"/>
    </location>
</feature>
<evidence type="ECO:0000256" key="8">
    <source>
        <dbReference type="ARBA" id="ARBA00022989"/>
    </source>
</evidence>
<dbReference type="AlphaFoldDB" id="A0A8S1BVI6"/>
<evidence type="ECO:0000256" key="4">
    <source>
        <dbReference type="ARBA" id="ARBA00022741"/>
    </source>
</evidence>
<organism evidence="15 16">
    <name type="scientific">Cloeon dipterum</name>
    <dbReference type="NCBI Taxonomy" id="197152"/>
    <lineage>
        <taxon>Eukaryota</taxon>
        <taxon>Metazoa</taxon>
        <taxon>Ecdysozoa</taxon>
        <taxon>Arthropoda</taxon>
        <taxon>Hexapoda</taxon>
        <taxon>Insecta</taxon>
        <taxon>Pterygota</taxon>
        <taxon>Palaeoptera</taxon>
        <taxon>Ephemeroptera</taxon>
        <taxon>Pisciforma</taxon>
        <taxon>Baetidae</taxon>
        <taxon>Cloeon</taxon>
    </lineage>
</organism>
<dbReference type="FunFam" id="3.40.50.300:FF:000251">
    <property type="entry name" value="ABC transporter B family member 19"/>
    <property type="match status" value="1"/>
</dbReference>
<feature type="transmembrane region" description="Helical" evidence="12">
    <location>
        <begin position="150"/>
        <end position="170"/>
    </location>
</feature>
<evidence type="ECO:0000256" key="3">
    <source>
        <dbReference type="ARBA" id="ARBA00022692"/>
    </source>
</evidence>
<feature type="transmembrane region" description="Helical" evidence="12">
    <location>
        <begin position="409"/>
        <end position="431"/>
    </location>
</feature>
<dbReference type="PROSITE" id="PS50929">
    <property type="entry name" value="ABC_TM1F"/>
    <property type="match status" value="1"/>
</dbReference>
<evidence type="ECO:0000256" key="2">
    <source>
        <dbReference type="ARBA" id="ARBA00007577"/>
    </source>
</evidence>
<reference evidence="15 16" key="1">
    <citation type="submission" date="2020-04" db="EMBL/GenBank/DDBJ databases">
        <authorList>
            <person name="Alioto T."/>
            <person name="Alioto T."/>
            <person name="Gomez Garrido J."/>
        </authorList>
    </citation>
    <scope>NUCLEOTIDE SEQUENCE [LARGE SCALE GENOMIC DNA]</scope>
</reference>
<dbReference type="GO" id="GO:0015421">
    <property type="term" value="F:ABC-type oligopeptide transporter activity"/>
    <property type="evidence" value="ECO:0007669"/>
    <property type="project" value="TreeGrafter"/>
</dbReference>
<keyword evidence="3 12" id="KW-0812">Transmembrane</keyword>
<keyword evidence="4" id="KW-0547">Nucleotide-binding</keyword>
<keyword evidence="6" id="KW-0067">ATP-binding</keyword>
<dbReference type="SMART" id="SM00382">
    <property type="entry name" value="AAA"/>
    <property type="match status" value="1"/>
</dbReference>
<dbReference type="Pfam" id="PF00664">
    <property type="entry name" value="ABC_membrane"/>
    <property type="match status" value="1"/>
</dbReference>
<sequence>MALSSPFIRRDQSDYKILQSVHLAQMNKFINHRTSVLLVNLQRGVQTVGHLPRPLLLCSKKTEWRNLNMNMYLHIRRLHTFGLSFRTAGKAEASPGRPFFVFWRPYRSSSVANQAAVDKNTSEEKEPAPKINNSDLKRLISLAKPEKWKLTAAMFLLVGSSTVSMAVPFALGQVVDVLYTSVGGSTTEKLIPLCATLLGVFAIGGLCNFGRVYLMNASGQKITNRLRNLLFGAVLEQEMAFFDKTRTGELLSRLSADTTLAGQALSQNLSDGLRSVIMAAAGVSMMFYMSPKLALIGLGVVPPMAAMAVIYGRYLKKITKKTQDALAEASQLAEERISNARTVKSCSRELAETESYAERLENVFQLAMKEAFARGIFFGMTGFSGNVVVLLGLFYGGSMVVAQEITPGSLSAFLLYAAYVGVAVGGLGSFYSELARGLGASGRLWYILDRKPDLPIAGGLVPNLEVEGKISFNKVHFNYPTRPEVSVLSDLNLEVSAGKVTAVVGASGSGKSTLALLFLALYKADQGQVLLDGISVLDLDPRWLRANVGLVPQDPALFSGSVRDNILYGAPDLLLNDPTYVEERLIKAAKEANALNFIQNFPQGFETELGERGVTLSGGQKQRLAIARAIVKNPRILLLDEATSALDAESEALVQEALERVMKGRTVLTIAHRLSTIRNADSIAVLQAGRVVEQGSYNQLMALEDGAFKKLVQHQTFQEMPSAAIQLEISAADDGFPLTAQPPRTVNKWIFCEPTLTSCQAGYSDDVFAAAALRCRFRDPGPGSPDQCSPIWTSSESPANSFRLLVPPASMREEVTSEVGRFSSRWVETHHHHLSPGPAATHFGYLRRVGERPYERV</sequence>
<dbReference type="GO" id="GO:0016887">
    <property type="term" value="F:ATP hydrolysis activity"/>
    <property type="evidence" value="ECO:0007669"/>
    <property type="project" value="InterPro"/>
</dbReference>
<evidence type="ECO:0000259" key="13">
    <source>
        <dbReference type="PROSITE" id="PS50893"/>
    </source>
</evidence>
<evidence type="ECO:0000256" key="6">
    <source>
        <dbReference type="ARBA" id="ARBA00022840"/>
    </source>
</evidence>
<dbReference type="GO" id="GO:0090374">
    <property type="term" value="P:oligopeptide export from mitochondrion"/>
    <property type="evidence" value="ECO:0007669"/>
    <property type="project" value="TreeGrafter"/>
</dbReference>
<dbReference type="GO" id="GO:0005524">
    <property type="term" value="F:ATP binding"/>
    <property type="evidence" value="ECO:0007669"/>
    <property type="project" value="UniProtKB-KW"/>
</dbReference>
<evidence type="ECO:0000256" key="7">
    <source>
        <dbReference type="ARBA" id="ARBA00022946"/>
    </source>
</evidence>
<accession>A0A8S1BVI6</accession>
<dbReference type="CDD" id="cd03249">
    <property type="entry name" value="ABC_MTABC3_MDL1_MDL2"/>
    <property type="match status" value="1"/>
</dbReference>
<feature type="transmembrane region" description="Helical" evidence="12">
    <location>
        <begin position="295"/>
        <end position="314"/>
    </location>
</feature>
<dbReference type="InterPro" id="IPR036640">
    <property type="entry name" value="ABC1_TM_sf"/>
</dbReference>
<dbReference type="FunFam" id="1.20.1560.10:FF:000048">
    <property type="entry name" value="ATP-binding cassette sub-family B member 10, mitochondrial"/>
    <property type="match status" value="1"/>
</dbReference>
<evidence type="ECO:0000313" key="16">
    <source>
        <dbReference type="Proteomes" id="UP000494165"/>
    </source>
</evidence>
<dbReference type="Gene3D" id="3.40.50.300">
    <property type="entry name" value="P-loop containing nucleotide triphosphate hydrolases"/>
    <property type="match status" value="1"/>
</dbReference>
<dbReference type="InterPro" id="IPR017871">
    <property type="entry name" value="ABC_transporter-like_CS"/>
</dbReference>
<comment type="caution">
    <text evidence="15">The sequence shown here is derived from an EMBL/GenBank/DDBJ whole genome shotgun (WGS) entry which is preliminary data.</text>
</comment>
<dbReference type="Gene3D" id="1.20.1560.10">
    <property type="entry name" value="ABC transporter type 1, transmembrane domain"/>
    <property type="match status" value="1"/>
</dbReference>
<keyword evidence="16" id="KW-1185">Reference proteome</keyword>
<comment type="subcellular location">
    <subcellularLocation>
        <location evidence="1">Membrane</location>
        <topology evidence="1">Multi-pass membrane protein</topology>
    </subcellularLocation>
</comment>
<comment type="similarity">
    <text evidence="2">Belongs to the ABC transporter superfamily. ABCB family. Multidrug resistance exporter (TC 3.A.1.201) subfamily.</text>
</comment>
<feature type="domain" description="ABC transporter" evidence="13">
    <location>
        <begin position="470"/>
        <end position="713"/>
    </location>
</feature>
<dbReference type="PANTHER" id="PTHR43394">
    <property type="entry name" value="ATP-DEPENDENT PERMEASE MDL1, MITOCHONDRIAL"/>
    <property type="match status" value="1"/>
</dbReference>
<dbReference type="EMBL" id="CADEPI010000002">
    <property type="protein sequence ID" value="CAB3359829.1"/>
    <property type="molecule type" value="Genomic_DNA"/>
</dbReference>
<name>A0A8S1BVI6_9INSE</name>
<dbReference type="OrthoDB" id="6500128at2759"/>
<evidence type="ECO:0000259" key="14">
    <source>
        <dbReference type="PROSITE" id="PS50929"/>
    </source>
</evidence>
<gene>
    <name evidence="15" type="ORF">CLODIP_2_CD07832</name>
</gene>
<keyword evidence="8 12" id="KW-1133">Transmembrane helix</keyword>
<keyword evidence="11" id="KW-0175">Coiled coil</keyword>
<dbReference type="InterPro" id="IPR003593">
    <property type="entry name" value="AAA+_ATPase"/>
</dbReference>
<keyword evidence="5" id="KW-0999">Mitochondrion inner membrane</keyword>
<dbReference type="Pfam" id="PF00005">
    <property type="entry name" value="ABC_tran"/>
    <property type="match status" value="1"/>
</dbReference>
<dbReference type="SUPFAM" id="SSF52540">
    <property type="entry name" value="P-loop containing nucleoside triphosphate hydrolases"/>
    <property type="match status" value="1"/>
</dbReference>
<dbReference type="PROSITE" id="PS50893">
    <property type="entry name" value="ABC_TRANSPORTER_2"/>
    <property type="match status" value="1"/>
</dbReference>
<evidence type="ECO:0000256" key="5">
    <source>
        <dbReference type="ARBA" id="ARBA00022792"/>
    </source>
</evidence>
<dbReference type="CDD" id="cd18573">
    <property type="entry name" value="ABC_6TM_ABCB10_like"/>
    <property type="match status" value="1"/>
</dbReference>
<keyword evidence="9" id="KW-0496">Mitochondrion</keyword>
<dbReference type="GO" id="GO:0005743">
    <property type="term" value="C:mitochondrial inner membrane"/>
    <property type="evidence" value="ECO:0007669"/>
    <property type="project" value="TreeGrafter"/>
</dbReference>
<evidence type="ECO:0000256" key="1">
    <source>
        <dbReference type="ARBA" id="ARBA00004141"/>
    </source>
</evidence>
<keyword evidence="7" id="KW-0809">Transit peptide</keyword>
<feature type="transmembrane region" description="Helical" evidence="12">
    <location>
        <begin position="190"/>
        <end position="214"/>
    </location>
</feature>
<feature type="coiled-coil region" evidence="11">
    <location>
        <begin position="315"/>
        <end position="363"/>
    </location>
</feature>
<dbReference type="Proteomes" id="UP000494165">
    <property type="component" value="Unassembled WGS sequence"/>
</dbReference>
<dbReference type="InterPro" id="IPR011527">
    <property type="entry name" value="ABC1_TM_dom"/>
</dbReference>
<feature type="domain" description="ABC transmembrane type-1" evidence="14">
    <location>
        <begin position="152"/>
        <end position="436"/>
    </location>
</feature>
<evidence type="ECO:0000256" key="9">
    <source>
        <dbReference type="ARBA" id="ARBA00023128"/>
    </source>
</evidence>
<protein>
    <recommendedName>
        <fullName evidence="17">ABC transmembrane type-1 domain-containing protein</fullName>
    </recommendedName>
</protein>
<dbReference type="SUPFAM" id="SSF90123">
    <property type="entry name" value="ABC transporter transmembrane region"/>
    <property type="match status" value="1"/>
</dbReference>
<evidence type="ECO:0000256" key="10">
    <source>
        <dbReference type="ARBA" id="ARBA00023136"/>
    </source>
</evidence>
<dbReference type="InterPro" id="IPR003439">
    <property type="entry name" value="ABC_transporter-like_ATP-bd"/>
</dbReference>